<dbReference type="InterPro" id="IPR000415">
    <property type="entry name" value="Nitroreductase-like"/>
</dbReference>
<dbReference type="SUPFAM" id="SSF55469">
    <property type="entry name" value="FMN-dependent nitroreductase-like"/>
    <property type="match status" value="1"/>
</dbReference>
<dbReference type="PANTHER" id="PTHR43745">
    <property type="entry name" value="NITROREDUCTASE MJ1384-RELATED"/>
    <property type="match status" value="1"/>
</dbReference>
<sequence length="306" mass="32914">MFDNGEAAASLAINSYRTVSPGPASIGVRTAGLKLESLDDRGVSRLAEEFLLASRVSRWDAEMAISVAEFFADPMVESYGKLDADNQVEGDVIQLPKSVPANLPVDAAIQRRRSVRYFSGDPLSLEQLSALLRNAAGVTARAEVPKSDGTTVTYWYRAAPSAGGLYPVQLLVAALNVSQLPRGLYRYSPRRDSLVTYSGADHVDRLMASLSGDDEFRAGAQNAGAFLCMVASPWRSMRKYGPRGLRFVFQEAGGIAENVHLTATALGLGSMDNSSYYDAEANRAIDCDGTLRTIIHMLILGVPAEG</sequence>
<reference evidence="2" key="1">
    <citation type="submission" date="2021-01" db="EMBL/GenBank/DDBJ databases">
        <title>Whole genome shotgun sequence of Virgisporangium aurantiacum NBRC 16421.</title>
        <authorList>
            <person name="Komaki H."/>
            <person name="Tamura T."/>
        </authorList>
    </citation>
    <scope>NUCLEOTIDE SEQUENCE</scope>
    <source>
        <strain evidence="2">NBRC 16421</strain>
    </source>
</reference>
<dbReference type="Proteomes" id="UP000612585">
    <property type="component" value="Unassembled WGS sequence"/>
</dbReference>
<gene>
    <name evidence="2" type="primary">SagB</name>
    <name evidence="2" type="ORF">Vau01_113500</name>
</gene>
<protein>
    <submittedName>
        <fullName evidence="2">Streptolysin associated protein SagB</fullName>
    </submittedName>
</protein>
<dbReference type="GO" id="GO:0016491">
    <property type="term" value="F:oxidoreductase activity"/>
    <property type="evidence" value="ECO:0007669"/>
    <property type="project" value="InterPro"/>
</dbReference>
<keyword evidence="3" id="KW-1185">Reference proteome</keyword>
<comment type="caution">
    <text evidence="2">The sequence shown here is derived from an EMBL/GenBank/DDBJ whole genome shotgun (WGS) entry which is preliminary data.</text>
</comment>
<evidence type="ECO:0000313" key="3">
    <source>
        <dbReference type="Proteomes" id="UP000612585"/>
    </source>
</evidence>
<evidence type="ECO:0000313" key="2">
    <source>
        <dbReference type="EMBL" id="GIJ63834.1"/>
    </source>
</evidence>
<dbReference type="InterPro" id="IPR029479">
    <property type="entry name" value="Nitroreductase"/>
</dbReference>
<accession>A0A8J4E723</accession>
<dbReference type="InterPro" id="IPR052544">
    <property type="entry name" value="Bacteriocin_Proc_Enz"/>
</dbReference>
<dbReference type="NCBIfam" id="TIGR03605">
    <property type="entry name" value="antibiot_sagB"/>
    <property type="match status" value="1"/>
</dbReference>
<dbReference type="Gene3D" id="3.40.109.10">
    <property type="entry name" value="NADH Oxidase"/>
    <property type="match status" value="1"/>
</dbReference>
<dbReference type="AlphaFoldDB" id="A0A8J4E723"/>
<name>A0A8J4E723_9ACTN</name>
<dbReference type="Pfam" id="PF00881">
    <property type="entry name" value="Nitroreductase"/>
    <property type="match status" value="1"/>
</dbReference>
<dbReference type="RefSeq" id="WP_204011195.1">
    <property type="nucleotide sequence ID" value="NZ_BOPG01000103.1"/>
</dbReference>
<dbReference type="PANTHER" id="PTHR43745:SF2">
    <property type="entry name" value="NITROREDUCTASE MJ1384-RELATED"/>
    <property type="match status" value="1"/>
</dbReference>
<feature type="domain" description="Nitroreductase" evidence="1">
    <location>
        <begin position="109"/>
        <end position="288"/>
    </location>
</feature>
<dbReference type="InterPro" id="IPR020051">
    <property type="entry name" value="SagB-type_dehydrogenase"/>
</dbReference>
<dbReference type="EMBL" id="BOPG01000103">
    <property type="protein sequence ID" value="GIJ63834.1"/>
    <property type="molecule type" value="Genomic_DNA"/>
</dbReference>
<dbReference type="CDD" id="cd02142">
    <property type="entry name" value="McbC_SagB-like_oxidoreductase"/>
    <property type="match status" value="1"/>
</dbReference>
<proteinExistence type="predicted"/>
<organism evidence="2 3">
    <name type="scientific">Virgisporangium aurantiacum</name>
    <dbReference type="NCBI Taxonomy" id="175570"/>
    <lineage>
        <taxon>Bacteria</taxon>
        <taxon>Bacillati</taxon>
        <taxon>Actinomycetota</taxon>
        <taxon>Actinomycetes</taxon>
        <taxon>Micromonosporales</taxon>
        <taxon>Micromonosporaceae</taxon>
        <taxon>Virgisporangium</taxon>
    </lineage>
</organism>
<evidence type="ECO:0000259" key="1">
    <source>
        <dbReference type="Pfam" id="PF00881"/>
    </source>
</evidence>